<feature type="transmembrane region" description="Helical" evidence="10">
    <location>
        <begin position="392"/>
        <end position="409"/>
    </location>
</feature>
<dbReference type="SUPFAM" id="SSF49785">
    <property type="entry name" value="Galactose-binding domain-like"/>
    <property type="match status" value="1"/>
</dbReference>
<keyword evidence="4" id="KW-0808">Transferase</keyword>
<dbReference type="Pfam" id="PF06580">
    <property type="entry name" value="His_kinase"/>
    <property type="match status" value="1"/>
</dbReference>
<dbReference type="InterPro" id="IPR003661">
    <property type="entry name" value="HisK_dim/P_dom"/>
</dbReference>
<feature type="transmembrane region" description="Helical" evidence="10">
    <location>
        <begin position="210"/>
        <end position="231"/>
    </location>
</feature>
<feature type="transmembrane region" description="Helical" evidence="10">
    <location>
        <begin position="331"/>
        <end position="352"/>
    </location>
</feature>
<dbReference type="PANTHER" id="PTHR43047">
    <property type="entry name" value="TWO-COMPONENT HISTIDINE PROTEIN KINASE"/>
    <property type="match status" value="1"/>
</dbReference>
<evidence type="ECO:0000256" key="5">
    <source>
        <dbReference type="ARBA" id="ARBA00022741"/>
    </source>
</evidence>
<evidence type="ECO:0000256" key="4">
    <source>
        <dbReference type="ARBA" id="ARBA00022679"/>
    </source>
</evidence>
<dbReference type="InterPro" id="IPR003594">
    <property type="entry name" value="HATPase_dom"/>
</dbReference>
<dbReference type="Proteomes" id="UP000295636">
    <property type="component" value="Unassembled WGS sequence"/>
</dbReference>
<dbReference type="Pfam" id="PF00512">
    <property type="entry name" value="HisKA"/>
    <property type="match status" value="1"/>
</dbReference>
<comment type="caution">
    <text evidence="13">The sequence shown here is derived from an EMBL/GenBank/DDBJ whole genome shotgun (WGS) entry which is preliminary data.</text>
</comment>
<dbReference type="Gene3D" id="3.40.50.2300">
    <property type="match status" value="1"/>
</dbReference>
<dbReference type="GO" id="GO:0005524">
    <property type="term" value="F:ATP binding"/>
    <property type="evidence" value="ECO:0007669"/>
    <property type="project" value="UniProtKB-KW"/>
</dbReference>
<protein>
    <recommendedName>
        <fullName evidence="2">histidine kinase</fullName>
        <ecNumber evidence="2">2.7.13.3</ecNumber>
    </recommendedName>
</protein>
<dbReference type="InterPro" id="IPR036097">
    <property type="entry name" value="HisK_dim/P_sf"/>
</dbReference>
<evidence type="ECO:0000256" key="1">
    <source>
        <dbReference type="ARBA" id="ARBA00000085"/>
    </source>
</evidence>
<feature type="transmembrane region" description="Helical" evidence="10">
    <location>
        <begin position="279"/>
        <end position="295"/>
    </location>
</feature>
<keyword evidence="5" id="KW-0547">Nucleotide-binding</keyword>
<dbReference type="InterPro" id="IPR011006">
    <property type="entry name" value="CheY-like_superfamily"/>
</dbReference>
<keyword evidence="10" id="KW-1133">Transmembrane helix</keyword>
<dbReference type="InterPro" id="IPR005467">
    <property type="entry name" value="His_kinase_dom"/>
</dbReference>
<dbReference type="Gene3D" id="2.60.120.260">
    <property type="entry name" value="Galactose-binding domain-like"/>
    <property type="match status" value="1"/>
</dbReference>
<keyword evidence="7" id="KW-0067">ATP-binding</keyword>
<dbReference type="Gene3D" id="1.10.287.130">
    <property type="match status" value="1"/>
</dbReference>
<keyword evidence="10" id="KW-0472">Membrane</keyword>
<comment type="catalytic activity">
    <reaction evidence="1">
        <text>ATP + protein L-histidine = ADP + protein N-phospho-L-histidine.</text>
        <dbReference type="EC" id="2.7.13.3"/>
    </reaction>
</comment>
<dbReference type="InterPro" id="IPR004358">
    <property type="entry name" value="Sig_transdc_His_kin-like_C"/>
</dbReference>
<dbReference type="OrthoDB" id="9809348at2"/>
<keyword evidence="3 9" id="KW-0597">Phosphoprotein</keyword>
<feature type="modified residue" description="4-aspartylphosphate" evidence="9">
    <location>
        <position position="755"/>
    </location>
</feature>
<reference evidence="13 14" key="1">
    <citation type="submission" date="2019-03" db="EMBL/GenBank/DDBJ databases">
        <title>This is whole genome sequence of Paenibacillus sp MS74 strain.</title>
        <authorList>
            <person name="Trinh H.N."/>
        </authorList>
    </citation>
    <scope>NUCLEOTIDE SEQUENCE [LARGE SCALE GENOMIC DNA]</scope>
    <source>
        <strain evidence="13 14">MS74</strain>
    </source>
</reference>
<evidence type="ECO:0000256" key="2">
    <source>
        <dbReference type="ARBA" id="ARBA00012438"/>
    </source>
</evidence>
<dbReference type="Pfam" id="PF00072">
    <property type="entry name" value="Response_reg"/>
    <property type="match status" value="1"/>
</dbReference>
<feature type="domain" description="Response regulatory" evidence="12">
    <location>
        <begin position="706"/>
        <end position="822"/>
    </location>
</feature>
<evidence type="ECO:0000256" key="7">
    <source>
        <dbReference type="ARBA" id="ARBA00022840"/>
    </source>
</evidence>
<dbReference type="PROSITE" id="PS50109">
    <property type="entry name" value="HIS_KIN"/>
    <property type="match status" value="2"/>
</dbReference>
<evidence type="ECO:0000313" key="14">
    <source>
        <dbReference type="Proteomes" id="UP000295636"/>
    </source>
</evidence>
<keyword evidence="10" id="KW-0812">Transmembrane</keyword>
<feature type="transmembrane region" description="Helical" evidence="10">
    <location>
        <begin position="7"/>
        <end position="27"/>
    </location>
</feature>
<keyword evidence="14" id="KW-1185">Reference proteome</keyword>
<evidence type="ECO:0000256" key="6">
    <source>
        <dbReference type="ARBA" id="ARBA00022777"/>
    </source>
</evidence>
<dbReference type="EC" id="2.7.13.3" evidence="2"/>
<evidence type="ECO:0000256" key="8">
    <source>
        <dbReference type="ARBA" id="ARBA00023012"/>
    </source>
</evidence>
<evidence type="ECO:0000259" key="11">
    <source>
        <dbReference type="PROSITE" id="PS50109"/>
    </source>
</evidence>
<proteinExistence type="predicted"/>
<evidence type="ECO:0000256" key="10">
    <source>
        <dbReference type="SAM" id="Phobius"/>
    </source>
</evidence>
<dbReference type="SUPFAM" id="SSF55874">
    <property type="entry name" value="ATPase domain of HSP90 chaperone/DNA topoisomerase II/histidine kinase"/>
    <property type="match status" value="2"/>
</dbReference>
<dbReference type="InterPro" id="IPR001789">
    <property type="entry name" value="Sig_transdc_resp-reg_receiver"/>
</dbReference>
<dbReference type="SMART" id="SM00387">
    <property type="entry name" value="HATPase_c"/>
    <property type="match status" value="2"/>
</dbReference>
<dbReference type="PROSITE" id="PS50110">
    <property type="entry name" value="RESPONSE_REGULATORY"/>
    <property type="match status" value="1"/>
</dbReference>
<organism evidence="13 14">
    <name type="scientific">Paenibacillus piri</name>
    <dbReference type="NCBI Taxonomy" id="2547395"/>
    <lineage>
        <taxon>Bacteria</taxon>
        <taxon>Bacillati</taxon>
        <taxon>Bacillota</taxon>
        <taxon>Bacilli</taxon>
        <taxon>Bacillales</taxon>
        <taxon>Paenibacillaceae</taxon>
        <taxon>Paenibacillus</taxon>
    </lineage>
</organism>
<evidence type="ECO:0000259" key="12">
    <source>
        <dbReference type="PROSITE" id="PS50110"/>
    </source>
</evidence>
<dbReference type="GO" id="GO:0000155">
    <property type="term" value="F:phosphorelay sensor kinase activity"/>
    <property type="evidence" value="ECO:0007669"/>
    <property type="project" value="InterPro"/>
</dbReference>
<dbReference type="SMART" id="SM00388">
    <property type="entry name" value="HisKA"/>
    <property type="match status" value="1"/>
</dbReference>
<dbReference type="InterPro" id="IPR008979">
    <property type="entry name" value="Galactose-bd-like_sf"/>
</dbReference>
<accession>A0A4R5L0C6</accession>
<dbReference type="GO" id="GO:0016020">
    <property type="term" value="C:membrane"/>
    <property type="evidence" value="ECO:0007669"/>
    <property type="project" value="InterPro"/>
</dbReference>
<dbReference type="EMBL" id="SMRT01000001">
    <property type="protein sequence ID" value="TDG00938.1"/>
    <property type="molecule type" value="Genomic_DNA"/>
</dbReference>
<dbReference type="SUPFAM" id="SSF52172">
    <property type="entry name" value="CheY-like"/>
    <property type="match status" value="1"/>
</dbReference>
<evidence type="ECO:0000256" key="9">
    <source>
        <dbReference type="PROSITE-ProRule" id="PRU00169"/>
    </source>
</evidence>
<dbReference type="SMART" id="SM00448">
    <property type="entry name" value="REC"/>
    <property type="match status" value="1"/>
</dbReference>
<dbReference type="PRINTS" id="PR00344">
    <property type="entry name" value="BCTRLSENSOR"/>
</dbReference>
<feature type="domain" description="Histidine kinase" evidence="11">
    <location>
        <begin position="439"/>
        <end position="657"/>
    </location>
</feature>
<gene>
    <name evidence="13" type="ORF">E1757_00690</name>
</gene>
<feature type="domain" description="Histidine kinase" evidence="11">
    <location>
        <begin position="933"/>
        <end position="1030"/>
    </location>
</feature>
<evidence type="ECO:0000256" key="3">
    <source>
        <dbReference type="ARBA" id="ARBA00022553"/>
    </source>
</evidence>
<dbReference type="InterPro" id="IPR036890">
    <property type="entry name" value="HATPase_C_sf"/>
</dbReference>
<keyword evidence="8" id="KW-0902">Two-component regulatory system</keyword>
<dbReference type="Pfam" id="PF02518">
    <property type="entry name" value="HATPase_c"/>
    <property type="match status" value="2"/>
</dbReference>
<dbReference type="SUPFAM" id="SSF47384">
    <property type="entry name" value="Homodimeric domain of signal transducing histidine kinase"/>
    <property type="match status" value="1"/>
</dbReference>
<keyword evidence="6" id="KW-0418">Kinase</keyword>
<dbReference type="InterPro" id="IPR010559">
    <property type="entry name" value="Sig_transdc_His_kin_internal"/>
</dbReference>
<sequence>MTNRKDYRVLLTTGIFVLLLTGIRILWYQFQAVPDQPAAVQGVLDLRHANITDERVFKLDGQWEFYPNQLIMQPEGGAIAVHGQPESIQVPGNWGAVLSPGTHMQYGYGSYRLRVLTKPDDGKLYSIHIPEVIGASELYVNGRLLGHSGHPAANEEEYRSRNIPYGASFAAGGDEIEIVIQAANFDNGIRGGIFKSVKFGSVPSIAGMNWWSIGGQLAVCIILLMHAIYACSVYGMGVRKKELLLFFALATSMIGAVLLDDDRLLLTWLPLNYGWGVKLMHLFYIGVSVFLCQFAKQFLIRYMAPGTYRTFTLICILYAAVILVTPVKYMFYIKILVVFIFLYAVVTVPVLMFRSALRSGEDGLFLMLGSIGIMLNSVWGAIKNLFWPDAGFYPIDLTIAFIAFAFYWFKSYYITSSRTEELTVELQAANKQKDSFLANTSHELRNPLHGILNIAQSVLDSGKNLQDEKNRESLALLISVGKRMSYMLNDLLDLTRLQEKRLRLNLLQVRIKAVASYVIEMLQFMTEGKSIRLVNAIPDTFPAVMADENRLAQIMFNLLHNAVKYTLSGSVSIHAAAVDGVAFIRITDTGIGIDEETRQRIFQPYEQGDPEMLGGLGELGLGLSICEQLVELHGGTLEVASVPGQSSVFTFTLRLSDTALSPAAAIGGEAAPAVRYNEAAVSRESAAAASAWETAGIVHGGTERRRILMVDDDAVNLKILVNMLSAQQYDIATATSGMEAVALLDTAEWDLIVTDVMMPHMSGLELSRLIRERYSLSELPILLLTARSQTEDVYAGFLAGANDYVMKPVDALELKARVNALTDLTQSIRERLRMEGAWLQAQIKPHFLFNTLNAIAALSEADTERMRSLIEVFGHYLRASFDFQNSEQLVPLEHELELVRSYLFIEKERFEDRLRIVWEVDDNLRLQIPPLSIQPLVENAVRHGILKRSRGGEVKIRITSYGDYAEIAIEDDGVGMDEDTRERLLDRRSGQPQGIGLLNTDRRLKQVYGNGLKVRSIPNQGTTVAFHVTK</sequence>
<feature type="transmembrane region" description="Helical" evidence="10">
    <location>
        <begin position="243"/>
        <end position="259"/>
    </location>
</feature>
<dbReference type="CDD" id="cd00082">
    <property type="entry name" value="HisKA"/>
    <property type="match status" value="1"/>
</dbReference>
<evidence type="ECO:0000313" key="13">
    <source>
        <dbReference type="EMBL" id="TDG00938.1"/>
    </source>
</evidence>
<feature type="transmembrane region" description="Helical" evidence="10">
    <location>
        <begin position="307"/>
        <end position="325"/>
    </location>
</feature>
<feature type="transmembrane region" description="Helical" evidence="10">
    <location>
        <begin position="364"/>
        <end position="386"/>
    </location>
</feature>
<dbReference type="AlphaFoldDB" id="A0A4R5L0C6"/>
<dbReference type="Gene3D" id="3.30.565.10">
    <property type="entry name" value="Histidine kinase-like ATPase, C-terminal domain"/>
    <property type="match status" value="2"/>
</dbReference>
<name>A0A4R5L0C6_9BACL</name>